<name>A0A061QR88_9CHLO</name>
<evidence type="ECO:0000256" key="6">
    <source>
        <dbReference type="PIRSR" id="PIRSR630616-1"/>
    </source>
</evidence>
<feature type="compositionally biased region" description="Low complexity" evidence="9">
    <location>
        <begin position="298"/>
        <end position="313"/>
    </location>
</feature>
<dbReference type="Pfam" id="PF00069">
    <property type="entry name" value="Pkinase"/>
    <property type="match status" value="1"/>
</dbReference>
<sequence>MVYEAVDTVQKEPVVLRRYETTDLSQAEIRRLGKEIRFLERFPGAGRHHIVEYRGSFETAEHIYIVTENCTQGDLLRELTLSKDHSLSEEFVRDKVALGVVKALAFLHKHRIAHTDIKPENLFLTKSNQVKLGDLNLATDLMEGPAVHREGVVDYMAPEMIVIPGSGAGTRPEAANRIRSYNEKADIWQVGILVYELLTGSPPFEAEDVNLTASLILWGEVESYPLYMSANAIDFVRQCLTKDPGARPDAVVLLRHPWLQKRQQAYSGLGNALTRTMTMRTAKVAAAKSPGESEASEKASTSAGDAAAAGDAAPEGRVRGIMRQLGLLRTMPDTQTRALFDQAGTHLSEAKLAKIFSVNKGANGSP</sequence>
<evidence type="ECO:0000256" key="3">
    <source>
        <dbReference type="ARBA" id="ARBA00022741"/>
    </source>
</evidence>
<accession>A0A061QR88</accession>
<evidence type="ECO:0000256" key="9">
    <source>
        <dbReference type="SAM" id="MobiDB-lite"/>
    </source>
</evidence>
<proteinExistence type="predicted"/>
<dbReference type="InterPro" id="IPR000719">
    <property type="entry name" value="Prot_kinase_dom"/>
</dbReference>
<feature type="binding site" evidence="7">
    <location>
        <position position="134"/>
    </location>
    <ligand>
        <name>ATP</name>
        <dbReference type="ChEBI" id="CHEBI:30616"/>
    </ligand>
</feature>
<evidence type="ECO:0000313" key="11">
    <source>
        <dbReference type="EMBL" id="JAC60886.1"/>
    </source>
</evidence>
<keyword evidence="1" id="KW-0723">Serine/threonine-protein kinase</keyword>
<evidence type="ECO:0000256" key="7">
    <source>
        <dbReference type="PIRSR" id="PIRSR630616-2"/>
    </source>
</evidence>
<dbReference type="InterPro" id="IPR008271">
    <property type="entry name" value="Ser/Thr_kinase_AS"/>
</dbReference>
<evidence type="ECO:0000259" key="10">
    <source>
        <dbReference type="PROSITE" id="PS50011"/>
    </source>
</evidence>
<dbReference type="PROSITE" id="PS50011">
    <property type="entry name" value="PROTEIN_KINASE_DOM"/>
    <property type="match status" value="1"/>
</dbReference>
<evidence type="ECO:0000256" key="1">
    <source>
        <dbReference type="ARBA" id="ARBA00022527"/>
    </source>
</evidence>
<dbReference type="InterPro" id="IPR011009">
    <property type="entry name" value="Kinase-like_dom_sf"/>
</dbReference>
<dbReference type="EMBL" id="GBEZ01026313">
    <property type="protein sequence ID" value="JAC60886.1"/>
    <property type="molecule type" value="Transcribed_RNA"/>
</dbReference>
<dbReference type="GO" id="GO:0005524">
    <property type="term" value="F:ATP binding"/>
    <property type="evidence" value="ECO:0007669"/>
    <property type="project" value="UniProtKB-KW"/>
</dbReference>
<feature type="binding site" evidence="7">
    <location>
        <begin position="120"/>
        <end position="121"/>
    </location>
    <ligand>
        <name>ATP</name>
        <dbReference type="ChEBI" id="CHEBI:30616"/>
    </ligand>
</feature>
<keyword evidence="2" id="KW-0808">Transferase</keyword>
<evidence type="ECO:0000256" key="4">
    <source>
        <dbReference type="ARBA" id="ARBA00022777"/>
    </source>
</evidence>
<reference evidence="11" key="1">
    <citation type="submission" date="2014-05" db="EMBL/GenBank/DDBJ databases">
        <title>The transcriptome of the halophilic microalga Tetraselmis sp. GSL018 isolated from the Great Salt Lake, Utah.</title>
        <authorList>
            <person name="Jinkerson R.E."/>
            <person name="D'Adamo S."/>
            <person name="Posewitz M.C."/>
        </authorList>
    </citation>
    <scope>NUCLEOTIDE SEQUENCE</scope>
    <source>
        <strain evidence="11">GSL018</strain>
    </source>
</reference>
<evidence type="ECO:0000256" key="2">
    <source>
        <dbReference type="ARBA" id="ARBA00022679"/>
    </source>
</evidence>
<protein>
    <submittedName>
        <fullName evidence="11">Kinase-like protein</fullName>
    </submittedName>
</protein>
<feature type="domain" description="Protein kinase" evidence="10">
    <location>
        <begin position="1"/>
        <end position="259"/>
    </location>
</feature>
<evidence type="ECO:0000256" key="8">
    <source>
        <dbReference type="PIRSR" id="PIRSR630616-3"/>
    </source>
</evidence>
<evidence type="ECO:0000256" key="5">
    <source>
        <dbReference type="ARBA" id="ARBA00022840"/>
    </source>
</evidence>
<feature type="cross-link" description="Glycyl lysine isopeptide (Lys-Gly) (interchain with G-Cter in SUMO2)" evidence="8">
    <location>
        <position position="118"/>
    </location>
</feature>
<dbReference type="PANTHER" id="PTHR24350">
    <property type="entry name" value="SERINE/THREONINE-PROTEIN KINASE IAL-RELATED"/>
    <property type="match status" value="1"/>
</dbReference>
<dbReference type="InterPro" id="IPR030616">
    <property type="entry name" value="Aur-like"/>
</dbReference>
<dbReference type="Gene3D" id="1.10.510.10">
    <property type="entry name" value="Transferase(Phosphotransferase) domain 1"/>
    <property type="match status" value="1"/>
</dbReference>
<gene>
    <name evidence="11" type="ORF">TSPGSL018_27727</name>
</gene>
<organism evidence="11">
    <name type="scientific">Tetraselmis sp. GSL018</name>
    <dbReference type="NCBI Taxonomy" id="582737"/>
    <lineage>
        <taxon>Eukaryota</taxon>
        <taxon>Viridiplantae</taxon>
        <taxon>Chlorophyta</taxon>
        <taxon>core chlorophytes</taxon>
        <taxon>Chlorodendrophyceae</taxon>
        <taxon>Chlorodendrales</taxon>
        <taxon>Chlorodendraceae</taxon>
        <taxon>Tetraselmis</taxon>
    </lineage>
</organism>
<keyword evidence="3 7" id="KW-0547">Nucleotide-binding</keyword>
<feature type="region of interest" description="Disordered" evidence="9">
    <location>
        <begin position="285"/>
        <end position="315"/>
    </location>
</feature>
<dbReference type="PROSITE" id="PS00108">
    <property type="entry name" value="PROTEIN_KINASE_ST"/>
    <property type="match status" value="1"/>
</dbReference>
<dbReference type="GO" id="GO:0004674">
    <property type="term" value="F:protein serine/threonine kinase activity"/>
    <property type="evidence" value="ECO:0007669"/>
    <property type="project" value="UniProtKB-KW"/>
</dbReference>
<keyword evidence="4 11" id="KW-0418">Kinase</keyword>
<dbReference type="SMART" id="SM00220">
    <property type="entry name" value="S_TKc"/>
    <property type="match status" value="1"/>
</dbReference>
<dbReference type="AlphaFoldDB" id="A0A061QR88"/>
<keyword evidence="5 7" id="KW-0067">ATP-binding</keyword>
<dbReference type="SUPFAM" id="SSF56112">
    <property type="entry name" value="Protein kinase-like (PK-like)"/>
    <property type="match status" value="1"/>
</dbReference>
<feature type="active site" description="Proton acceptor" evidence="6">
    <location>
        <position position="116"/>
    </location>
</feature>